<dbReference type="EMBL" id="CP033459">
    <property type="protein sequence ID" value="QFQ13344.1"/>
    <property type="molecule type" value="Genomic_DNA"/>
</dbReference>
<proteinExistence type="predicted"/>
<name>A0A5P8E8S3_9BACT</name>
<organism evidence="1 2">
    <name type="scientific">Pseudoprevotella muciniphila</name>
    <dbReference type="NCBI Taxonomy" id="2133944"/>
    <lineage>
        <taxon>Bacteria</taxon>
        <taxon>Pseudomonadati</taxon>
        <taxon>Bacteroidota</taxon>
        <taxon>Bacteroidia</taxon>
        <taxon>Bacteroidales</taxon>
        <taxon>Prevotellaceae</taxon>
        <taxon>Pseudoprevotella</taxon>
    </lineage>
</organism>
<dbReference type="PROSITE" id="PS51257">
    <property type="entry name" value="PROKAR_LIPOPROTEIN"/>
    <property type="match status" value="1"/>
</dbReference>
<accession>A0A5P8E8S3</accession>
<dbReference type="Pfam" id="PF16407">
    <property type="entry name" value="PKD_2"/>
    <property type="match status" value="1"/>
</dbReference>
<evidence type="ECO:0000313" key="1">
    <source>
        <dbReference type="EMBL" id="QFQ13344.1"/>
    </source>
</evidence>
<evidence type="ECO:0000313" key="2">
    <source>
        <dbReference type="Proteomes" id="UP000249375"/>
    </source>
</evidence>
<dbReference type="InterPro" id="IPR032183">
    <property type="entry name" value="PKD-like"/>
</dbReference>
<protein>
    <recommendedName>
        <fullName evidence="3">PKD-like family protein</fullName>
    </recommendedName>
</protein>
<sequence length="548" mass="60528">MKRITYCLTILTALLLSSCYEDKGNYDYDFENLNSVDGITFSPTPYRGIHGETVEFIQPMGNDTVGRLLATVEQSIGESIDNLDFKWTVTGEDFSGVFYTKGYVDLPLKAGQTTTYNVMLEVKDPVTTLAHYAKVYVSTRPLYKNSLFVLHGTGPGAMKLGNVSQIGDQHQLYADAWEYAHPGSENPFAYAVGMTYGAYYDFKIGESVNLAVFNNNGTSGIYNPYGLVQKYSANYVLPQTGEAFIVSKYGQAGDATTLTDYHYVIARDGRVAMARSFLCYHIPALQTTDPLDVGTDYEVTAGAILGSNTVFWDAKNQRFIYVGKGDFFGMDEANAREQAQMTMPMLDAEVDFSKLSATLSPKGKTALYAYVNDRENYEYAHAFFIFADAAGNMYRYELTPKDTKGGAGADEPAYTIEAMRLPNIRTTQLRTGTLTYNALFSTNYLFYANGGEVVRYNAQNGDKQTVYQAPDGWSVSCIKFRTGDPNAFSGDLGRWLSIGMTKGSEGAVAEMRLTNSADIDNTVAPVLHTGFGPVVDVQFAPLYYYQSE</sequence>
<dbReference type="KEGG" id="alq:C7Y71_010170"/>
<keyword evidence="2" id="KW-1185">Reference proteome</keyword>
<dbReference type="AlphaFoldDB" id="A0A5P8E8S3"/>
<dbReference type="OrthoDB" id="1095195at2"/>
<dbReference type="RefSeq" id="WP_111897574.1">
    <property type="nucleotide sequence ID" value="NZ_CP033459.1"/>
</dbReference>
<reference evidence="1 2" key="1">
    <citation type="submission" date="2018-11" db="EMBL/GenBank/DDBJ databases">
        <authorList>
            <person name="Na S.W."/>
            <person name="Baik M."/>
        </authorList>
    </citation>
    <scope>NUCLEOTIDE SEQUENCE [LARGE SCALE GENOMIC DNA]</scope>
    <source>
        <strain evidence="1 2">E39</strain>
    </source>
</reference>
<dbReference type="Proteomes" id="UP000249375">
    <property type="component" value="Chromosome"/>
</dbReference>
<evidence type="ECO:0008006" key="3">
    <source>
        <dbReference type="Google" id="ProtNLM"/>
    </source>
</evidence>
<gene>
    <name evidence="1" type="ORF">C7Y71_010170</name>
</gene>